<dbReference type="InterPro" id="IPR005807">
    <property type="entry name" value="SecE_bac"/>
</dbReference>
<dbReference type="EMBL" id="AM422018">
    <property type="protein sequence ID" value="CAM12005.1"/>
    <property type="molecule type" value="Genomic_DNA"/>
</dbReference>
<dbReference type="AlphaFoldDB" id="B1VAN2"/>
<evidence type="ECO:0000256" key="3">
    <source>
        <dbReference type="ARBA" id="ARBA00022989"/>
    </source>
</evidence>
<dbReference type="GO" id="GO:0009306">
    <property type="term" value="P:protein secretion"/>
    <property type="evidence" value="ECO:0007669"/>
    <property type="project" value="InterPro"/>
</dbReference>
<keyword evidence="3 5" id="KW-1133">Transmembrane helix</keyword>
<feature type="transmembrane region" description="Helical" evidence="5">
    <location>
        <begin position="102"/>
        <end position="127"/>
    </location>
</feature>
<proteinExistence type="predicted"/>
<evidence type="ECO:0000256" key="4">
    <source>
        <dbReference type="ARBA" id="ARBA00023136"/>
    </source>
</evidence>
<dbReference type="GO" id="GO:0008320">
    <property type="term" value="F:protein transmembrane transporter activity"/>
    <property type="evidence" value="ECO:0007669"/>
    <property type="project" value="InterPro"/>
</dbReference>
<evidence type="ECO:0000313" key="7">
    <source>
        <dbReference type="Proteomes" id="UP000008323"/>
    </source>
</evidence>
<feature type="transmembrane region" description="Helical" evidence="5">
    <location>
        <begin position="21"/>
        <end position="41"/>
    </location>
</feature>
<evidence type="ECO:0000313" key="6">
    <source>
        <dbReference type="EMBL" id="CAM12005.1"/>
    </source>
</evidence>
<evidence type="ECO:0000256" key="1">
    <source>
        <dbReference type="ARBA" id="ARBA00004370"/>
    </source>
</evidence>
<organism evidence="6 7">
    <name type="scientific">Phytoplasma australiense</name>
    <dbReference type="NCBI Taxonomy" id="59748"/>
    <lineage>
        <taxon>Bacteria</taxon>
        <taxon>Bacillati</taxon>
        <taxon>Mycoplasmatota</taxon>
        <taxon>Mollicutes</taxon>
        <taxon>Acholeplasmatales</taxon>
        <taxon>Acholeplasmataceae</taxon>
        <taxon>Candidatus Phytoplasma</taxon>
        <taxon>16SrXII (Stolbur group)</taxon>
    </lineage>
</organism>
<sequence>MGIKVINENKPNQLLGVIRRNYSFFNVFLIFISLLSCGLYGELINLPNRETQPFSGHPRINLVFQASLLFFIVVALFVNAFRFLKDAFLQINQISFPSLRQAFFNTLQVIFFTSFLVVSIWSFGFIIDKLLSYKFS</sequence>
<dbReference type="eggNOG" id="COG0690">
    <property type="taxonomic scope" value="Bacteria"/>
</dbReference>
<gene>
    <name evidence="6" type="primary">secE</name>
    <name evidence="6" type="ordered locus">PA0671</name>
</gene>
<feature type="transmembrane region" description="Helical" evidence="5">
    <location>
        <begin position="61"/>
        <end position="81"/>
    </location>
</feature>
<dbReference type="GO" id="GO:0016020">
    <property type="term" value="C:membrane"/>
    <property type="evidence" value="ECO:0007669"/>
    <property type="project" value="UniProtKB-SubCell"/>
</dbReference>
<dbReference type="NCBIfam" id="TIGR00964">
    <property type="entry name" value="secE_bact"/>
    <property type="match status" value="1"/>
</dbReference>
<name>B1VAN2_PHYAS</name>
<keyword evidence="4 5" id="KW-0472">Membrane</keyword>
<accession>B1VAN2</accession>
<evidence type="ECO:0000256" key="2">
    <source>
        <dbReference type="ARBA" id="ARBA00022692"/>
    </source>
</evidence>
<protein>
    <submittedName>
        <fullName evidence="6">Protein translocase subunit SecE</fullName>
    </submittedName>
</protein>
<comment type="subcellular location">
    <subcellularLocation>
        <location evidence="1">Membrane</location>
    </subcellularLocation>
</comment>
<dbReference type="Proteomes" id="UP000008323">
    <property type="component" value="Chromosome"/>
</dbReference>
<dbReference type="KEGG" id="pal:PA0671"/>
<reference evidence="6 7" key="1">
    <citation type="journal article" date="2008" name="J. Bacteriol.">
        <title>Comparative genome analysis of 'Candidatus Phytoplasma australiense' (subgroup tuf-Australia I; rp-A) and 'Ca. Phytoplasma asteris' strains OY-M and AY-WB.</title>
        <authorList>
            <person name="Tran-Nguyen L.T."/>
            <person name="Kube M."/>
            <person name="Schneider B."/>
            <person name="Reinhardt R."/>
            <person name="Gibb K.S."/>
        </authorList>
    </citation>
    <scope>NUCLEOTIDE SEQUENCE [LARGE SCALE GENOMIC DNA]</scope>
</reference>
<evidence type="ECO:0000256" key="5">
    <source>
        <dbReference type="SAM" id="Phobius"/>
    </source>
</evidence>
<keyword evidence="2 5" id="KW-0812">Transmembrane</keyword>
<dbReference type="STRING" id="59748.PA0671"/>